<dbReference type="Proteomes" id="UP000245680">
    <property type="component" value="Unassembled WGS sequence"/>
</dbReference>
<feature type="domain" description="Hemerythrin-like" evidence="1">
    <location>
        <begin position="54"/>
        <end position="189"/>
    </location>
</feature>
<dbReference type="InterPro" id="IPR012312">
    <property type="entry name" value="Hemerythrin-like"/>
</dbReference>
<keyword evidence="3" id="KW-1185">Reference proteome</keyword>
<organism evidence="2 3">
    <name type="scientific">Meridianimarinicoccus roseus</name>
    <dbReference type="NCBI Taxonomy" id="2072018"/>
    <lineage>
        <taxon>Bacteria</taxon>
        <taxon>Pseudomonadati</taxon>
        <taxon>Pseudomonadota</taxon>
        <taxon>Alphaproteobacteria</taxon>
        <taxon>Rhodobacterales</taxon>
        <taxon>Paracoccaceae</taxon>
        <taxon>Meridianimarinicoccus</taxon>
    </lineage>
</organism>
<proteinExistence type="predicted"/>
<evidence type="ECO:0000259" key="1">
    <source>
        <dbReference type="Pfam" id="PF01814"/>
    </source>
</evidence>
<dbReference type="OrthoDB" id="6077989at2"/>
<dbReference type="AlphaFoldDB" id="A0A2V2L8F7"/>
<dbReference type="EMBL" id="QGKU01000048">
    <property type="protein sequence ID" value="PWR01708.1"/>
    <property type="molecule type" value="Genomic_DNA"/>
</dbReference>
<dbReference type="Gene3D" id="1.20.120.520">
    <property type="entry name" value="nmb1532 protein domain like"/>
    <property type="match status" value="1"/>
</dbReference>
<sequence length="196" mass="22473">MWFTSAGSAKAVADDDDELKLETRVGLPDALRVLLEELPRAGWEAHPGFHGLARFWMQRHMLFRQIMDALTEEAELRLDAQVSADRLGARVNRLGGMLMSTLHEHHSIEDTVYFPKMQVMEPRLLRGFTMLDKDHHALDEWLNRFADASAGVVNTPSRDTTWVFHSELERLGPLLERHLRDEEDLVVPVILRTGLQ</sequence>
<reference evidence="2 3" key="1">
    <citation type="submission" date="2018-05" db="EMBL/GenBank/DDBJ databases">
        <title>Rhodobacteraceae gen. nov., sp. nov. isolated from sea water.</title>
        <authorList>
            <person name="Ren Y."/>
        </authorList>
    </citation>
    <scope>NUCLEOTIDE SEQUENCE [LARGE SCALE GENOMIC DNA]</scope>
    <source>
        <strain evidence="2 3">TG-679</strain>
    </source>
</reference>
<protein>
    <submittedName>
        <fullName evidence="2">Dihydrodipicolinate reductase</fullName>
    </submittedName>
</protein>
<dbReference type="Pfam" id="PF01814">
    <property type="entry name" value="Hemerythrin"/>
    <property type="match status" value="1"/>
</dbReference>
<accession>A0A2V2L8F7</accession>
<gene>
    <name evidence="2" type="ORF">DKT77_16470</name>
</gene>
<evidence type="ECO:0000313" key="2">
    <source>
        <dbReference type="EMBL" id="PWR01708.1"/>
    </source>
</evidence>
<name>A0A2V2L8F7_9RHOB</name>
<evidence type="ECO:0000313" key="3">
    <source>
        <dbReference type="Proteomes" id="UP000245680"/>
    </source>
</evidence>
<comment type="caution">
    <text evidence="2">The sequence shown here is derived from an EMBL/GenBank/DDBJ whole genome shotgun (WGS) entry which is preliminary data.</text>
</comment>